<keyword evidence="1" id="KW-0175">Coiled coil</keyword>
<dbReference type="AlphaFoldDB" id="A0A179CWT2"/>
<gene>
    <name evidence="3" type="ORF">F480_08375</name>
</gene>
<evidence type="ECO:0000256" key="1">
    <source>
        <dbReference type="SAM" id="Coils"/>
    </source>
</evidence>
<reference evidence="3 4" key="1">
    <citation type="submission" date="2014-01" db="EMBL/GenBank/DDBJ databases">
        <authorList>
            <person name="Zuccon D."/>
        </authorList>
    </citation>
    <scope>NUCLEOTIDE SEQUENCE [LARGE SCALE GENOMIC DNA]</scope>
    <source>
        <strain evidence="3 4">Y31</strain>
    </source>
</reference>
<dbReference type="EMBL" id="JACI01000002">
    <property type="protein sequence ID" value="OAQ14376.1"/>
    <property type="molecule type" value="Genomic_DNA"/>
</dbReference>
<dbReference type="PATRIC" id="fig|1261658.3.peg.1675"/>
<feature type="coiled-coil region" evidence="1">
    <location>
        <begin position="45"/>
        <end position="86"/>
    </location>
</feature>
<keyword evidence="2" id="KW-1133">Transmembrane helix</keyword>
<organism evidence="3 4">
    <name type="scientific">Bibersteinia trehalosi Y31</name>
    <dbReference type="NCBI Taxonomy" id="1261658"/>
    <lineage>
        <taxon>Bacteria</taxon>
        <taxon>Pseudomonadati</taxon>
        <taxon>Pseudomonadota</taxon>
        <taxon>Gammaproteobacteria</taxon>
        <taxon>Pasteurellales</taxon>
        <taxon>Pasteurellaceae</taxon>
        <taxon>Bibersteinia</taxon>
    </lineage>
</organism>
<evidence type="ECO:0008006" key="5">
    <source>
        <dbReference type="Google" id="ProtNLM"/>
    </source>
</evidence>
<comment type="caution">
    <text evidence="3">The sequence shown here is derived from an EMBL/GenBank/DDBJ whole genome shotgun (WGS) entry which is preliminary data.</text>
</comment>
<accession>A0A179CWT2</accession>
<protein>
    <recommendedName>
        <fullName evidence="5">Competence protein B</fullName>
    </recommendedName>
</protein>
<feature type="transmembrane region" description="Helical" evidence="2">
    <location>
        <begin position="20"/>
        <end position="42"/>
    </location>
</feature>
<proteinExistence type="predicted"/>
<keyword evidence="2" id="KW-0472">Membrane</keyword>
<evidence type="ECO:0000313" key="3">
    <source>
        <dbReference type="EMBL" id="OAQ14376.1"/>
    </source>
</evidence>
<sequence>MEWRGINLNNQYATLWLTQSLSSLATLIISLTLGSIIALGMWQRAGNLQIKNRNLQQQVRQLEQNIKQTEQAISQLKNNNNTNDKTHLQAVEIHHFLQILRQLPLKGGLEFAQIEAESPAKIVLIGKVSSTVFSQLEQYLKQEQYHYQIEHLQNNETHGLAFNLSLWLKPKQETQ</sequence>
<dbReference type="RefSeq" id="WP_015433221.1">
    <property type="nucleotide sequence ID" value="NZ_JACI01000002.1"/>
</dbReference>
<evidence type="ECO:0000313" key="4">
    <source>
        <dbReference type="Proteomes" id="UP000078358"/>
    </source>
</evidence>
<evidence type="ECO:0000256" key="2">
    <source>
        <dbReference type="SAM" id="Phobius"/>
    </source>
</evidence>
<dbReference type="Proteomes" id="UP000078358">
    <property type="component" value="Unassembled WGS sequence"/>
</dbReference>
<name>A0A179CWT2_BIBTR</name>
<keyword evidence="2" id="KW-0812">Transmembrane</keyword>